<comment type="caution">
    <text evidence="6">The sequence shown here is derived from an EMBL/GenBank/DDBJ whole genome shotgun (WGS) entry which is preliminary data.</text>
</comment>
<keyword evidence="3 4" id="KW-0694">RNA-binding</keyword>
<evidence type="ECO:0000313" key="6">
    <source>
        <dbReference type="EMBL" id="GMN34102.1"/>
    </source>
</evidence>
<evidence type="ECO:0000256" key="3">
    <source>
        <dbReference type="ARBA" id="ARBA00022884"/>
    </source>
</evidence>
<dbReference type="GO" id="GO:0003723">
    <property type="term" value="F:RNA binding"/>
    <property type="evidence" value="ECO:0007669"/>
    <property type="project" value="UniProtKB-KW"/>
</dbReference>
<evidence type="ECO:0000256" key="2">
    <source>
        <dbReference type="ARBA" id="ARBA00022679"/>
    </source>
</evidence>
<dbReference type="SUPFAM" id="SSF81301">
    <property type="entry name" value="Nucleotidyltransferase"/>
    <property type="match status" value="1"/>
</dbReference>
<dbReference type="Proteomes" id="UP001187192">
    <property type="component" value="Unassembled WGS sequence"/>
</dbReference>
<dbReference type="GO" id="GO:0052929">
    <property type="term" value="F:ATP:3'-cytidine-cytidine-tRNA adenylyltransferase activity"/>
    <property type="evidence" value="ECO:0007669"/>
    <property type="project" value="TreeGrafter"/>
</dbReference>
<dbReference type="AlphaFoldDB" id="A0AA87ZGG5"/>
<proteinExistence type="inferred from homology"/>
<feature type="domain" description="Poly A polymerase head" evidence="5">
    <location>
        <begin position="2"/>
        <end position="86"/>
    </location>
</feature>
<protein>
    <recommendedName>
        <fullName evidence="5">Poly A polymerase head domain-containing protein</fullName>
    </recommendedName>
</protein>
<dbReference type="GO" id="GO:0052927">
    <property type="term" value="F:CC tRNA cytidylyltransferase activity"/>
    <property type="evidence" value="ECO:0007669"/>
    <property type="project" value="TreeGrafter"/>
</dbReference>
<dbReference type="EMBL" id="BTGU01006066">
    <property type="protein sequence ID" value="GMN34102.1"/>
    <property type="molecule type" value="Genomic_DNA"/>
</dbReference>
<keyword evidence="2 4" id="KW-0808">Transferase</keyword>
<evidence type="ECO:0000313" key="7">
    <source>
        <dbReference type="Proteomes" id="UP001187192"/>
    </source>
</evidence>
<gene>
    <name evidence="6" type="ORF">TIFTF001_048316</name>
</gene>
<name>A0AA87ZGG5_FICCA</name>
<dbReference type="PANTHER" id="PTHR13734">
    <property type="entry name" value="TRNA-NUCLEOTIDYLTRANSFERASE"/>
    <property type="match status" value="1"/>
</dbReference>
<accession>A0AA87ZGG5</accession>
<dbReference type="Gene3D" id="3.30.460.10">
    <property type="entry name" value="Beta Polymerase, domain 2"/>
    <property type="match status" value="1"/>
</dbReference>
<evidence type="ECO:0000259" key="5">
    <source>
        <dbReference type="Pfam" id="PF01743"/>
    </source>
</evidence>
<comment type="similarity">
    <text evidence="1 4">Belongs to the tRNA nucleotidyltransferase/poly(A) polymerase family.</text>
</comment>
<evidence type="ECO:0000256" key="1">
    <source>
        <dbReference type="ARBA" id="ARBA00007265"/>
    </source>
</evidence>
<dbReference type="InterPro" id="IPR043519">
    <property type="entry name" value="NT_sf"/>
</dbReference>
<dbReference type="InterPro" id="IPR002646">
    <property type="entry name" value="PolA_pol_head_dom"/>
</dbReference>
<evidence type="ECO:0000256" key="4">
    <source>
        <dbReference type="RuleBase" id="RU003953"/>
    </source>
</evidence>
<sequence>MRICDIWIDFVNLRCEEYSENSRIPIKVDVLFSLINEGQMIIEVYFVLQQKFGTAEEDAYRRDLTINSLFYNINTNSVEDYTKRGALKISKSN</sequence>
<dbReference type="PANTHER" id="PTHR13734:SF5">
    <property type="entry name" value="CCA TRNA NUCLEOTIDYLTRANSFERASE, MITOCHONDRIAL"/>
    <property type="match status" value="1"/>
</dbReference>
<dbReference type="GO" id="GO:0001680">
    <property type="term" value="P:tRNA 3'-terminal CCA addition"/>
    <property type="evidence" value="ECO:0007669"/>
    <property type="project" value="TreeGrafter"/>
</dbReference>
<reference evidence="6" key="1">
    <citation type="submission" date="2023-07" db="EMBL/GenBank/DDBJ databases">
        <title>draft genome sequence of fig (Ficus carica).</title>
        <authorList>
            <person name="Takahashi T."/>
            <person name="Nishimura K."/>
        </authorList>
    </citation>
    <scope>NUCLEOTIDE SEQUENCE</scope>
</reference>
<keyword evidence="7" id="KW-1185">Reference proteome</keyword>
<organism evidence="6 7">
    <name type="scientific">Ficus carica</name>
    <name type="common">Common fig</name>
    <dbReference type="NCBI Taxonomy" id="3494"/>
    <lineage>
        <taxon>Eukaryota</taxon>
        <taxon>Viridiplantae</taxon>
        <taxon>Streptophyta</taxon>
        <taxon>Embryophyta</taxon>
        <taxon>Tracheophyta</taxon>
        <taxon>Spermatophyta</taxon>
        <taxon>Magnoliopsida</taxon>
        <taxon>eudicotyledons</taxon>
        <taxon>Gunneridae</taxon>
        <taxon>Pentapetalae</taxon>
        <taxon>rosids</taxon>
        <taxon>fabids</taxon>
        <taxon>Rosales</taxon>
        <taxon>Moraceae</taxon>
        <taxon>Ficeae</taxon>
        <taxon>Ficus</taxon>
    </lineage>
</organism>
<dbReference type="Pfam" id="PF01743">
    <property type="entry name" value="PolyA_pol"/>
    <property type="match status" value="1"/>
</dbReference>